<evidence type="ECO:0000256" key="10">
    <source>
        <dbReference type="ARBA" id="ARBA00022729"/>
    </source>
</evidence>
<comment type="subcellular location">
    <subcellularLocation>
        <location evidence="1">Membrane</location>
        <topology evidence="1">Single-pass type II membrane protein</topology>
    </subcellularLocation>
    <subcellularLocation>
        <location evidence="2">Secreted</location>
    </subcellularLocation>
</comment>
<evidence type="ECO:0000256" key="13">
    <source>
        <dbReference type="ARBA" id="ARBA00023136"/>
    </source>
</evidence>
<keyword evidence="13 15" id="KW-0472">Membrane</keyword>
<accession>A0A914HYX1</accession>
<evidence type="ECO:0000256" key="2">
    <source>
        <dbReference type="ARBA" id="ARBA00004613"/>
    </source>
</evidence>
<dbReference type="SUPFAM" id="SSF53448">
    <property type="entry name" value="Nucleotide-diphospho-sugar transferases"/>
    <property type="match status" value="1"/>
</dbReference>
<keyword evidence="14" id="KW-0325">Glycoprotein</keyword>
<evidence type="ECO:0000256" key="14">
    <source>
        <dbReference type="ARBA" id="ARBA00023180"/>
    </source>
</evidence>
<dbReference type="GO" id="GO:0006688">
    <property type="term" value="P:glycosphingolipid biosynthetic process"/>
    <property type="evidence" value="ECO:0007669"/>
    <property type="project" value="TreeGrafter"/>
</dbReference>
<dbReference type="InterPro" id="IPR027791">
    <property type="entry name" value="Galactosyl_T_C"/>
</dbReference>
<dbReference type="GO" id="GO:0009986">
    <property type="term" value="C:cell surface"/>
    <property type="evidence" value="ECO:0007669"/>
    <property type="project" value="InterPro"/>
</dbReference>
<keyword evidence="7" id="KW-0328">Glycosyltransferase</keyword>
<dbReference type="Proteomes" id="UP000887572">
    <property type="component" value="Unplaced"/>
</dbReference>
<dbReference type="InterPro" id="IPR027995">
    <property type="entry name" value="Galactosyl_T_N"/>
</dbReference>
<dbReference type="Gene3D" id="3.90.550.10">
    <property type="entry name" value="Spore Coat Polysaccharide Biosynthesis Protein SpsA, Chain A"/>
    <property type="match status" value="1"/>
</dbReference>
<keyword evidence="18" id="KW-1185">Reference proteome</keyword>
<dbReference type="GO" id="GO:0033842">
    <property type="term" value="F:N-acetyl-beta-glucosaminyl-derivative 4-beta-N-acetylgalactosaminyltransferase activity"/>
    <property type="evidence" value="ECO:0007669"/>
    <property type="project" value="TreeGrafter"/>
</dbReference>
<proteinExistence type="inferred from homology"/>
<evidence type="ECO:0000256" key="15">
    <source>
        <dbReference type="SAM" id="Phobius"/>
    </source>
</evidence>
<keyword evidence="12 15" id="KW-1133">Transmembrane helix</keyword>
<comment type="pathway">
    <text evidence="3">Protein modification; protein glycosylation.</text>
</comment>
<comment type="similarity">
    <text evidence="5">Belongs to the nematode transthyretin-like family.</text>
</comment>
<keyword evidence="10" id="KW-0732">Signal</keyword>
<dbReference type="Gene3D" id="2.60.40.3330">
    <property type="match status" value="1"/>
</dbReference>
<evidence type="ECO:0000256" key="8">
    <source>
        <dbReference type="ARBA" id="ARBA00022679"/>
    </source>
</evidence>
<evidence type="ECO:0000256" key="6">
    <source>
        <dbReference type="ARBA" id="ARBA00022525"/>
    </source>
</evidence>
<evidence type="ECO:0000256" key="1">
    <source>
        <dbReference type="ARBA" id="ARBA00004606"/>
    </source>
</evidence>
<dbReference type="GO" id="GO:0005975">
    <property type="term" value="P:carbohydrate metabolic process"/>
    <property type="evidence" value="ECO:0007669"/>
    <property type="project" value="InterPro"/>
</dbReference>
<evidence type="ECO:0000256" key="9">
    <source>
        <dbReference type="ARBA" id="ARBA00022692"/>
    </source>
</evidence>
<sequence length="532" mass="60269">MGRSSIFSLCNIAVCVRRFLFISAVLSLSYLGLSIFVLLPSNWSITSVQSNTKTNFIANNHFNNNKIIRRFEFNDSPVKTVELEESAQSLLETVAHSVLHADESKLCPDIDQNELLQGHLGQATLLIEELEEDDVRFAFPELGPGGRWKPSNCVARHKVGIVIPYRDRKSHLVRLLDFLIPLLKRQLLDFRFIITEQNGDSLFNKGRIMNAAFRFGQRQLGLDCLIFHDVDMFPQDDRTPYGCPPVHMPRHVGAFVSNLGYQLWYNEIVGGVLAINVEDYEHVNGFSNQYWAWGGEDDDMGKRILSHNFTIERPNGDFVRFSMLKHPKRKRVAPKLVYKLLEEAEKRMDEDGVKEEKQWKILKVTERPLYYHLLVDVGEPPDVWKSVMRRPSATIAASFLLLSLSVPSGAFRTQSAGVRGTLLCAGKALADTKIKLYDHDKGPDADDLLGTTKTDAEGRFQVSGKTTELTTIDVQLRIYHDCDDGVMPCQRKVTFNIPDSYVTAGAVPAKFFDIGTVNMQIIFDHEERSCIN</sequence>
<feature type="transmembrane region" description="Helical" evidence="15">
    <location>
        <begin position="20"/>
        <end position="39"/>
    </location>
</feature>
<dbReference type="Pfam" id="PF01060">
    <property type="entry name" value="TTR-52"/>
    <property type="match status" value="1"/>
</dbReference>
<keyword evidence="8" id="KW-0808">Transferase</keyword>
<comment type="similarity">
    <text evidence="4">Belongs to the glycosyltransferase 7 family.</text>
</comment>
<keyword evidence="11" id="KW-0735">Signal-anchor</keyword>
<dbReference type="InterPro" id="IPR038479">
    <property type="entry name" value="Transthyretin-like_sf"/>
</dbReference>
<evidence type="ECO:0000313" key="19">
    <source>
        <dbReference type="WBParaSite" id="Gr19_v10_g5074.t1"/>
    </source>
</evidence>
<evidence type="ECO:0000259" key="16">
    <source>
        <dbReference type="Pfam" id="PF02709"/>
    </source>
</evidence>
<dbReference type="PRINTS" id="PR02050">
    <property type="entry name" value="B14GALTRFASE"/>
</dbReference>
<dbReference type="Pfam" id="PF02709">
    <property type="entry name" value="Glyco_transf_7C"/>
    <property type="match status" value="1"/>
</dbReference>
<dbReference type="Pfam" id="PF13733">
    <property type="entry name" value="Glyco_transf_7N"/>
    <property type="match status" value="1"/>
</dbReference>
<name>A0A914HYX1_GLORO</name>
<protein>
    <submittedName>
        <fullName evidence="19">Uncharacterized protein</fullName>
    </submittedName>
</protein>
<dbReference type="GO" id="GO:0005576">
    <property type="term" value="C:extracellular region"/>
    <property type="evidence" value="ECO:0007669"/>
    <property type="project" value="UniProtKB-SubCell"/>
</dbReference>
<evidence type="ECO:0000259" key="17">
    <source>
        <dbReference type="Pfam" id="PF13733"/>
    </source>
</evidence>
<evidence type="ECO:0000313" key="18">
    <source>
        <dbReference type="Proteomes" id="UP000887572"/>
    </source>
</evidence>
<reference evidence="19" key="1">
    <citation type="submission" date="2022-11" db="UniProtKB">
        <authorList>
            <consortium name="WormBaseParasite"/>
        </authorList>
    </citation>
    <scope>IDENTIFICATION</scope>
</reference>
<keyword evidence="9 15" id="KW-0812">Transmembrane</keyword>
<dbReference type="GO" id="GO:0016020">
    <property type="term" value="C:membrane"/>
    <property type="evidence" value="ECO:0007669"/>
    <property type="project" value="UniProtKB-SubCell"/>
</dbReference>
<dbReference type="PANTHER" id="PTHR19300:SF46">
    <property type="entry name" value="BETA-1,4-N-ACETYLGALACTOSAMINYLTRANSFERASE"/>
    <property type="match status" value="1"/>
</dbReference>
<evidence type="ECO:0000256" key="4">
    <source>
        <dbReference type="ARBA" id="ARBA00005735"/>
    </source>
</evidence>
<dbReference type="InterPro" id="IPR003859">
    <property type="entry name" value="Galactosyl_T"/>
</dbReference>
<dbReference type="InterPro" id="IPR001534">
    <property type="entry name" value="Transthyretin-like"/>
</dbReference>
<dbReference type="InterPro" id="IPR029044">
    <property type="entry name" value="Nucleotide-diphossugar_trans"/>
</dbReference>
<dbReference type="PANTHER" id="PTHR19300">
    <property type="entry name" value="BETA-1,4-GALACTOSYLTRANSFERASE"/>
    <property type="match status" value="1"/>
</dbReference>
<organism evidence="18 19">
    <name type="scientific">Globodera rostochiensis</name>
    <name type="common">Golden nematode worm</name>
    <name type="synonym">Heterodera rostochiensis</name>
    <dbReference type="NCBI Taxonomy" id="31243"/>
    <lineage>
        <taxon>Eukaryota</taxon>
        <taxon>Metazoa</taxon>
        <taxon>Ecdysozoa</taxon>
        <taxon>Nematoda</taxon>
        <taxon>Chromadorea</taxon>
        <taxon>Rhabditida</taxon>
        <taxon>Tylenchina</taxon>
        <taxon>Tylenchomorpha</taxon>
        <taxon>Tylenchoidea</taxon>
        <taxon>Heteroderidae</taxon>
        <taxon>Heteroderinae</taxon>
        <taxon>Globodera</taxon>
    </lineage>
</organism>
<dbReference type="WBParaSite" id="Gr19_v10_g5074.t1">
    <property type="protein sequence ID" value="Gr19_v10_g5074.t1"/>
    <property type="gene ID" value="Gr19_v10_g5074"/>
</dbReference>
<dbReference type="GO" id="GO:0005794">
    <property type="term" value="C:Golgi apparatus"/>
    <property type="evidence" value="ECO:0007669"/>
    <property type="project" value="TreeGrafter"/>
</dbReference>
<evidence type="ECO:0000256" key="3">
    <source>
        <dbReference type="ARBA" id="ARBA00004922"/>
    </source>
</evidence>
<feature type="domain" description="Galactosyltransferase C-terminal" evidence="16">
    <location>
        <begin position="250"/>
        <end position="326"/>
    </location>
</feature>
<dbReference type="AlphaFoldDB" id="A0A914HYX1"/>
<evidence type="ECO:0000256" key="12">
    <source>
        <dbReference type="ARBA" id="ARBA00022989"/>
    </source>
</evidence>
<evidence type="ECO:0000256" key="11">
    <source>
        <dbReference type="ARBA" id="ARBA00022968"/>
    </source>
</evidence>
<evidence type="ECO:0000256" key="7">
    <source>
        <dbReference type="ARBA" id="ARBA00022676"/>
    </source>
</evidence>
<dbReference type="GO" id="GO:0008378">
    <property type="term" value="F:galactosyltransferase activity"/>
    <property type="evidence" value="ECO:0007669"/>
    <property type="project" value="TreeGrafter"/>
</dbReference>
<dbReference type="CDD" id="cd00899">
    <property type="entry name" value="b4GalT"/>
    <property type="match status" value="1"/>
</dbReference>
<keyword evidence="6" id="KW-0964">Secreted</keyword>
<feature type="domain" description="Galactosyltransferase N-terminal" evidence="17">
    <location>
        <begin position="122"/>
        <end position="244"/>
    </location>
</feature>
<evidence type="ECO:0000256" key="5">
    <source>
        <dbReference type="ARBA" id="ARBA00010112"/>
    </source>
</evidence>